<protein>
    <submittedName>
        <fullName evidence="1">Uncharacterized protein</fullName>
    </submittedName>
</protein>
<name>A0A4C1Z1Y0_EUMVA</name>
<reference evidence="1 2" key="1">
    <citation type="journal article" date="2019" name="Commun. Biol.">
        <title>The bagworm genome reveals a unique fibroin gene that provides high tensile strength.</title>
        <authorList>
            <person name="Kono N."/>
            <person name="Nakamura H."/>
            <person name="Ohtoshi R."/>
            <person name="Tomita M."/>
            <person name="Numata K."/>
            <person name="Arakawa K."/>
        </authorList>
    </citation>
    <scope>NUCLEOTIDE SEQUENCE [LARGE SCALE GENOMIC DNA]</scope>
</reference>
<dbReference type="Proteomes" id="UP000299102">
    <property type="component" value="Unassembled WGS sequence"/>
</dbReference>
<organism evidence="1 2">
    <name type="scientific">Eumeta variegata</name>
    <name type="common">Bagworm moth</name>
    <name type="synonym">Eumeta japonica</name>
    <dbReference type="NCBI Taxonomy" id="151549"/>
    <lineage>
        <taxon>Eukaryota</taxon>
        <taxon>Metazoa</taxon>
        <taxon>Ecdysozoa</taxon>
        <taxon>Arthropoda</taxon>
        <taxon>Hexapoda</taxon>
        <taxon>Insecta</taxon>
        <taxon>Pterygota</taxon>
        <taxon>Neoptera</taxon>
        <taxon>Endopterygota</taxon>
        <taxon>Lepidoptera</taxon>
        <taxon>Glossata</taxon>
        <taxon>Ditrysia</taxon>
        <taxon>Tineoidea</taxon>
        <taxon>Psychidae</taxon>
        <taxon>Oiketicinae</taxon>
        <taxon>Eumeta</taxon>
    </lineage>
</organism>
<dbReference type="AlphaFoldDB" id="A0A4C1Z1Y0"/>
<proteinExistence type="predicted"/>
<keyword evidence="2" id="KW-1185">Reference proteome</keyword>
<evidence type="ECO:0000313" key="2">
    <source>
        <dbReference type="Proteomes" id="UP000299102"/>
    </source>
</evidence>
<gene>
    <name evidence="1" type="ORF">EVAR_69819_1</name>
</gene>
<dbReference type="EMBL" id="BGZK01001572">
    <property type="protein sequence ID" value="GBP82596.1"/>
    <property type="molecule type" value="Genomic_DNA"/>
</dbReference>
<comment type="caution">
    <text evidence="1">The sequence shown here is derived from an EMBL/GenBank/DDBJ whole genome shotgun (WGS) entry which is preliminary data.</text>
</comment>
<evidence type="ECO:0000313" key="1">
    <source>
        <dbReference type="EMBL" id="GBP82596.1"/>
    </source>
</evidence>
<sequence length="162" mass="18425">MFARDDCHSTAQTILYKVRYRETRSDVQTAPLSLCLSPSLDSFTNTSSVATIPCPFRNQSTLIAGRERNRQWRPRSRSRTRLRKGTEVGVKNMTGNGIKSSTEIEIVSRTLDREWNQKLFRSRLGSESGMKQIGTKSMIKIGIDNKIPIMITIEIAIGRYIK</sequence>
<accession>A0A4C1Z1Y0</accession>